<dbReference type="GO" id="GO:0042026">
    <property type="term" value="P:protein refolding"/>
    <property type="evidence" value="ECO:0007669"/>
    <property type="project" value="TreeGrafter"/>
</dbReference>
<dbReference type="InterPro" id="IPR001623">
    <property type="entry name" value="DnaJ_domain"/>
</dbReference>
<evidence type="ECO:0000256" key="5">
    <source>
        <dbReference type="ARBA" id="ARBA00023186"/>
    </source>
</evidence>
<evidence type="ECO:0000313" key="8">
    <source>
        <dbReference type="Proteomes" id="UP000789595"/>
    </source>
</evidence>
<dbReference type="PRINTS" id="PR00625">
    <property type="entry name" value="JDOMAIN"/>
</dbReference>
<organism evidence="7 8">
    <name type="scientific">Pelagomonas calceolata</name>
    <dbReference type="NCBI Taxonomy" id="35677"/>
    <lineage>
        <taxon>Eukaryota</taxon>
        <taxon>Sar</taxon>
        <taxon>Stramenopiles</taxon>
        <taxon>Ochrophyta</taxon>
        <taxon>Pelagophyceae</taxon>
        <taxon>Pelagomonadales</taxon>
        <taxon>Pelagomonadaceae</taxon>
        <taxon>Pelagomonas</taxon>
    </lineage>
</organism>
<gene>
    <name evidence="7" type="ORF">PECAL_5P25130</name>
</gene>
<name>A0A8J2SVB4_9STRA</name>
<dbReference type="InterPro" id="IPR036869">
    <property type="entry name" value="J_dom_sf"/>
</dbReference>
<dbReference type="Gene3D" id="2.60.260.20">
    <property type="entry name" value="Urease metallochaperone UreE, N-terminal domain"/>
    <property type="match status" value="2"/>
</dbReference>
<proteinExistence type="predicted"/>
<evidence type="ECO:0000256" key="4">
    <source>
        <dbReference type="ARBA" id="ARBA00022833"/>
    </source>
</evidence>
<dbReference type="OrthoDB" id="10256793at2759"/>
<feature type="domain" description="J" evidence="6">
    <location>
        <begin position="54"/>
        <end position="115"/>
    </location>
</feature>
<dbReference type="CDD" id="cd10747">
    <property type="entry name" value="DnaJ_C"/>
    <property type="match status" value="1"/>
</dbReference>
<keyword evidence="1" id="KW-0479">Metal-binding</keyword>
<dbReference type="SUPFAM" id="SSF49493">
    <property type="entry name" value="HSP40/DnaJ peptide-binding domain"/>
    <property type="match status" value="2"/>
</dbReference>
<accession>A0A8J2SVB4</accession>
<dbReference type="CDD" id="cd06257">
    <property type="entry name" value="DnaJ"/>
    <property type="match status" value="1"/>
</dbReference>
<dbReference type="FunFam" id="2.60.260.20:FF:000005">
    <property type="entry name" value="Chaperone protein dnaJ 1, mitochondrial"/>
    <property type="match status" value="1"/>
</dbReference>
<dbReference type="InterPro" id="IPR008971">
    <property type="entry name" value="HSP40/DnaJ_pept-bd"/>
</dbReference>
<dbReference type="PROSITE" id="PS50076">
    <property type="entry name" value="DNAJ_2"/>
    <property type="match status" value="1"/>
</dbReference>
<evidence type="ECO:0000256" key="2">
    <source>
        <dbReference type="ARBA" id="ARBA00022737"/>
    </source>
</evidence>
<evidence type="ECO:0000256" key="3">
    <source>
        <dbReference type="ARBA" id="ARBA00022771"/>
    </source>
</evidence>
<sequence>MLPRAGLRTLLAARHRVVRGAPSPRATLHHLARRPPRRAPAPYHRVLSSKAKRDYYEVLGVPRSATAAEIKKAYRKLAKEHHPDAGGDAAKFQEASEAYEVLSDTEKRQGYDAYGHAAQDLGGGGDPFEAFRQAFGGQAGGFHFHQQGGGQEPFEDLLNEFFGGGQRRRGPRRGADLQLTLRLSFMEAARGVQEKTLEWHEVARDGRRGDRKSVDVRVPAGVDSGMQIRLSGKGGQGDPGAPSGDLFVQIEVEPDSYFERDGPDIHVALEVPFADAALGATVDVLTLDGIVQLKVPPGCQPLSKLRLRGKGLPSVDRRGRGNQIVTVHVTVPEVLSPRQKELLEEFRNEEPAEESPAQRALKRLRGFFS</sequence>
<dbReference type="InterPro" id="IPR018253">
    <property type="entry name" value="DnaJ_domain_CS"/>
</dbReference>
<dbReference type="GO" id="GO:0005737">
    <property type="term" value="C:cytoplasm"/>
    <property type="evidence" value="ECO:0007669"/>
    <property type="project" value="TreeGrafter"/>
</dbReference>
<keyword evidence="2" id="KW-0677">Repeat</keyword>
<dbReference type="GO" id="GO:0008270">
    <property type="term" value="F:zinc ion binding"/>
    <property type="evidence" value="ECO:0007669"/>
    <property type="project" value="UniProtKB-KW"/>
</dbReference>
<dbReference type="EMBL" id="CAKKNE010000005">
    <property type="protein sequence ID" value="CAH0377995.1"/>
    <property type="molecule type" value="Genomic_DNA"/>
</dbReference>
<evidence type="ECO:0000259" key="6">
    <source>
        <dbReference type="PROSITE" id="PS50076"/>
    </source>
</evidence>
<keyword evidence="3" id="KW-0863">Zinc-finger</keyword>
<dbReference type="AlphaFoldDB" id="A0A8J2SVB4"/>
<dbReference type="SUPFAM" id="SSF46565">
    <property type="entry name" value="Chaperone J-domain"/>
    <property type="match status" value="1"/>
</dbReference>
<reference evidence="7" key="1">
    <citation type="submission" date="2021-11" db="EMBL/GenBank/DDBJ databases">
        <authorList>
            <consortium name="Genoscope - CEA"/>
            <person name="William W."/>
        </authorList>
    </citation>
    <scope>NUCLEOTIDE SEQUENCE</scope>
</reference>
<evidence type="ECO:0000256" key="1">
    <source>
        <dbReference type="ARBA" id="ARBA00022723"/>
    </source>
</evidence>
<dbReference type="Pfam" id="PF00226">
    <property type="entry name" value="DnaJ"/>
    <property type="match status" value="1"/>
</dbReference>
<dbReference type="Proteomes" id="UP000789595">
    <property type="component" value="Unassembled WGS sequence"/>
</dbReference>
<dbReference type="Pfam" id="PF01556">
    <property type="entry name" value="DnaJ_C"/>
    <property type="match status" value="1"/>
</dbReference>
<dbReference type="FunFam" id="2.60.260.20:FF:000009">
    <property type="entry name" value="Putative Mitochondrial DnaJ chaperone"/>
    <property type="match status" value="1"/>
</dbReference>
<dbReference type="PROSITE" id="PS00636">
    <property type="entry name" value="DNAJ_1"/>
    <property type="match status" value="1"/>
</dbReference>
<dbReference type="PANTHER" id="PTHR43096:SF52">
    <property type="entry name" value="DNAJ HOMOLOG 1, MITOCHONDRIAL-RELATED"/>
    <property type="match status" value="1"/>
</dbReference>
<dbReference type="InterPro" id="IPR002939">
    <property type="entry name" value="DnaJ_C"/>
</dbReference>
<dbReference type="Gene3D" id="1.10.287.110">
    <property type="entry name" value="DnaJ domain"/>
    <property type="match status" value="1"/>
</dbReference>
<evidence type="ECO:0000313" key="7">
    <source>
        <dbReference type="EMBL" id="CAH0377995.1"/>
    </source>
</evidence>
<keyword evidence="4" id="KW-0862">Zinc</keyword>
<comment type="caution">
    <text evidence="7">The sequence shown here is derived from an EMBL/GenBank/DDBJ whole genome shotgun (WGS) entry which is preliminary data.</text>
</comment>
<keyword evidence="8" id="KW-1185">Reference proteome</keyword>
<keyword evidence="5" id="KW-0143">Chaperone</keyword>
<dbReference type="SMART" id="SM00271">
    <property type="entry name" value="DnaJ"/>
    <property type="match status" value="1"/>
</dbReference>
<dbReference type="PANTHER" id="PTHR43096">
    <property type="entry name" value="DNAJ HOMOLOG 1, MITOCHONDRIAL-RELATED"/>
    <property type="match status" value="1"/>
</dbReference>
<dbReference type="GO" id="GO:0051082">
    <property type="term" value="F:unfolded protein binding"/>
    <property type="evidence" value="ECO:0007669"/>
    <property type="project" value="InterPro"/>
</dbReference>
<protein>
    <recommendedName>
        <fullName evidence="6">J domain-containing protein</fullName>
    </recommendedName>
</protein>